<gene>
    <name evidence="2" type="ORF">SAMN05216199_2508</name>
</gene>
<sequence>MVTAVTSRNARRYAAWPATCALLALTGCAGQGSVEDRPAADAAEHFARDVGSDPSAACGLLAPQTRVKLEDEHGPCVQALPGSKVPHDAGSVREVKVYGKDAVAHLERDTVFLARFDDGWRVTAAGCTPNGDRPYDCDVEGS</sequence>
<dbReference type="EMBL" id="FOHB01000004">
    <property type="protein sequence ID" value="SES24026.1"/>
    <property type="molecule type" value="Genomic_DNA"/>
</dbReference>
<reference evidence="3" key="1">
    <citation type="submission" date="2016-10" db="EMBL/GenBank/DDBJ databases">
        <authorList>
            <person name="Varghese N."/>
            <person name="Submissions S."/>
        </authorList>
    </citation>
    <scope>NUCLEOTIDE SEQUENCE [LARGE SCALE GENOMIC DNA]</scope>
    <source>
        <strain evidence="3">CGMCC 1.6963</strain>
    </source>
</reference>
<keyword evidence="3" id="KW-1185">Reference proteome</keyword>
<organism evidence="2 3">
    <name type="scientific">Pedococcus cremeus</name>
    <dbReference type="NCBI Taxonomy" id="587636"/>
    <lineage>
        <taxon>Bacteria</taxon>
        <taxon>Bacillati</taxon>
        <taxon>Actinomycetota</taxon>
        <taxon>Actinomycetes</taxon>
        <taxon>Micrococcales</taxon>
        <taxon>Intrasporangiaceae</taxon>
        <taxon>Pedococcus</taxon>
    </lineage>
</organism>
<name>A0A1H9VQI2_9MICO</name>
<evidence type="ECO:0000313" key="3">
    <source>
        <dbReference type="Proteomes" id="UP000199019"/>
    </source>
</evidence>
<evidence type="ECO:0008006" key="4">
    <source>
        <dbReference type="Google" id="ProtNLM"/>
    </source>
</evidence>
<evidence type="ECO:0000256" key="1">
    <source>
        <dbReference type="SAM" id="SignalP"/>
    </source>
</evidence>
<keyword evidence="1" id="KW-0732">Signal</keyword>
<proteinExistence type="predicted"/>
<feature type="chain" id="PRO_5038793654" description="Lipoprotein" evidence="1">
    <location>
        <begin position="30"/>
        <end position="142"/>
    </location>
</feature>
<feature type="signal peptide" evidence="1">
    <location>
        <begin position="1"/>
        <end position="29"/>
    </location>
</feature>
<dbReference type="STRING" id="587636.SAMN05216199_2508"/>
<dbReference type="AlphaFoldDB" id="A0A1H9VQI2"/>
<accession>A0A1H9VQI2</accession>
<dbReference type="Proteomes" id="UP000199019">
    <property type="component" value="Unassembled WGS sequence"/>
</dbReference>
<protein>
    <recommendedName>
        <fullName evidence="4">Lipoprotein</fullName>
    </recommendedName>
</protein>
<evidence type="ECO:0000313" key="2">
    <source>
        <dbReference type="EMBL" id="SES24026.1"/>
    </source>
</evidence>